<keyword evidence="5" id="KW-0032">Aminotransferase</keyword>
<dbReference type="GO" id="GO:0030149">
    <property type="term" value="P:sphingolipid catabolic process"/>
    <property type="evidence" value="ECO:0007669"/>
    <property type="project" value="TreeGrafter"/>
</dbReference>
<proteinExistence type="predicted"/>
<dbReference type="Proteomes" id="UP000824037">
    <property type="component" value="Unassembled WGS sequence"/>
</dbReference>
<evidence type="ECO:0000313" key="5">
    <source>
        <dbReference type="EMBL" id="HIZ37347.1"/>
    </source>
</evidence>
<comment type="cofactor">
    <cofactor evidence="1">
        <name>pyridoxal 5'-phosphate</name>
        <dbReference type="ChEBI" id="CHEBI:597326"/>
    </cofactor>
</comment>
<evidence type="ECO:0000313" key="6">
    <source>
        <dbReference type="Proteomes" id="UP000824037"/>
    </source>
</evidence>
<accession>A0A9D2EH19</accession>
<gene>
    <name evidence="5" type="ORF">H9815_16340</name>
</gene>
<dbReference type="InterPro" id="IPR015421">
    <property type="entry name" value="PyrdxlP-dep_Trfase_major"/>
</dbReference>
<dbReference type="GO" id="GO:0016020">
    <property type="term" value="C:membrane"/>
    <property type="evidence" value="ECO:0007669"/>
    <property type="project" value="GOC"/>
</dbReference>
<feature type="domain" description="Aminotransferase class V" evidence="4">
    <location>
        <begin position="68"/>
        <end position="199"/>
    </location>
</feature>
<keyword evidence="2" id="KW-0663">Pyridoxal phosphate</keyword>
<dbReference type="Gene3D" id="3.90.1150.10">
    <property type="entry name" value="Aspartate Aminotransferase, domain 1"/>
    <property type="match status" value="1"/>
</dbReference>
<dbReference type="InterPro" id="IPR000192">
    <property type="entry name" value="Aminotrans_V_dom"/>
</dbReference>
<dbReference type="SUPFAM" id="SSF53383">
    <property type="entry name" value="PLP-dependent transferases"/>
    <property type="match status" value="1"/>
</dbReference>
<dbReference type="EMBL" id="DXBY01000279">
    <property type="protein sequence ID" value="HIZ37347.1"/>
    <property type="molecule type" value="Genomic_DNA"/>
</dbReference>
<evidence type="ECO:0000256" key="2">
    <source>
        <dbReference type="ARBA" id="ARBA00022898"/>
    </source>
</evidence>
<comment type="caution">
    <text evidence="5">The sequence shown here is derived from an EMBL/GenBank/DDBJ whole genome shotgun (WGS) entry which is preliminary data.</text>
</comment>
<dbReference type="PANTHER" id="PTHR42735:SF6">
    <property type="entry name" value="SPHINGOSINE-1-PHOSPHATE LYASE 1"/>
    <property type="match status" value="1"/>
</dbReference>
<dbReference type="Gene3D" id="3.40.640.10">
    <property type="entry name" value="Type I PLP-dependent aspartate aminotransferase-like (Major domain)"/>
    <property type="match status" value="1"/>
</dbReference>
<reference evidence="5" key="2">
    <citation type="submission" date="2021-04" db="EMBL/GenBank/DDBJ databases">
        <authorList>
            <person name="Gilroy R."/>
        </authorList>
    </citation>
    <scope>NUCLEOTIDE SEQUENCE</scope>
    <source>
        <strain evidence="5">ChiGjej4B4-7305</strain>
    </source>
</reference>
<dbReference type="Pfam" id="PF00266">
    <property type="entry name" value="Aminotran_5"/>
    <property type="match status" value="1"/>
</dbReference>
<evidence type="ECO:0000259" key="4">
    <source>
        <dbReference type="Pfam" id="PF00266"/>
    </source>
</evidence>
<dbReference type="Gene3D" id="6.10.140.2150">
    <property type="match status" value="1"/>
</dbReference>
<name>A0A9D2EH19_9MICO</name>
<dbReference type="InterPro" id="IPR015422">
    <property type="entry name" value="PyrdxlP-dep_Trfase_small"/>
</dbReference>
<dbReference type="AlphaFoldDB" id="A0A9D2EH19"/>
<evidence type="ECO:0000256" key="1">
    <source>
        <dbReference type="ARBA" id="ARBA00001933"/>
    </source>
</evidence>
<dbReference type="PANTHER" id="PTHR42735">
    <property type="match status" value="1"/>
</dbReference>
<protein>
    <submittedName>
        <fullName evidence="5">Aminotransferase class V-fold PLP-dependent enzyme</fullName>
    </submittedName>
</protein>
<dbReference type="GO" id="GO:0016831">
    <property type="term" value="F:carboxy-lyase activity"/>
    <property type="evidence" value="ECO:0007669"/>
    <property type="project" value="UniProtKB-ARBA"/>
</dbReference>
<sequence>MKLPEHGLSPEAVRTAWTEASAGDVDWRGGRSWSLVYDSPDWHQDLVDEAAALFAHENALSASAFPSTQQFESEVVAMVASVIAPNSESYGVFTTGGTESIMVAMKGYRDSGRGRRLVMPVTAHPGFWKAADYLGLQVTLVDVGADGLPDTAELMAAVDEDAAAICLSAPCFPYGVVDPIAEIAEQAAARGVGVHVDAAMGGLFLPFLDAAGTTPPAFGLDVPGVTSVSVDLHKYGYGAKGASVLLFAEPELRHASYYVSTGWPGGAYAASGVVGTRSVGAAAGAWTAMRALGRSGYAQLVGQVMGTARQIQTGLAEHGFELIGEPPMGVFAATHPEISVPSLAGAMGRRGWWIDTQDQPSSLHFVTFPRHAGVVDQLLTDLTAAVEEARADPDGAGGLSYGVMVRGGTIDDDVLRAHLDDRFSASG</sequence>
<keyword evidence="3" id="KW-0456">Lyase</keyword>
<organism evidence="5 6">
    <name type="scientific">Candidatus Ruania gallistercoris</name>
    <dbReference type="NCBI Taxonomy" id="2838746"/>
    <lineage>
        <taxon>Bacteria</taxon>
        <taxon>Bacillati</taxon>
        <taxon>Actinomycetota</taxon>
        <taxon>Actinomycetes</taxon>
        <taxon>Micrococcales</taxon>
        <taxon>Ruaniaceae</taxon>
        <taxon>Ruania</taxon>
    </lineage>
</organism>
<evidence type="ECO:0000256" key="3">
    <source>
        <dbReference type="ARBA" id="ARBA00023239"/>
    </source>
</evidence>
<dbReference type="GO" id="GO:0008483">
    <property type="term" value="F:transaminase activity"/>
    <property type="evidence" value="ECO:0007669"/>
    <property type="project" value="UniProtKB-KW"/>
</dbReference>
<keyword evidence="5" id="KW-0808">Transferase</keyword>
<reference evidence="5" key="1">
    <citation type="journal article" date="2021" name="PeerJ">
        <title>Extensive microbial diversity within the chicken gut microbiome revealed by metagenomics and culture.</title>
        <authorList>
            <person name="Gilroy R."/>
            <person name="Ravi A."/>
            <person name="Getino M."/>
            <person name="Pursley I."/>
            <person name="Horton D.L."/>
            <person name="Alikhan N.F."/>
            <person name="Baker D."/>
            <person name="Gharbi K."/>
            <person name="Hall N."/>
            <person name="Watson M."/>
            <person name="Adriaenssens E.M."/>
            <person name="Foster-Nyarko E."/>
            <person name="Jarju S."/>
            <person name="Secka A."/>
            <person name="Antonio M."/>
            <person name="Oren A."/>
            <person name="Chaudhuri R.R."/>
            <person name="La Ragione R."/>
            <person name="Hildebrand F."/>
            <person name="Pallen M.J."/>
        </authorList>
    </citation>
    <scope>NUCLEOTIDE SEQUENCE</scope>
    <source>
        <strain evidence="5">ChiGjej4B4-7305</strain>
    </source>
</reference>
<dbReference type="InterPro" id="IPR015424">
    <property type="entry name" value="PyrdxlP-dep_Trfase"/>
</dbReference>
<dbReference type="InterPro" id="IPR050477">
    <property type="entry name" value="GrpII_AminoAcid_Decarb"/>
</dbReference>
<dbReference type="GO" id="GO:0008117">
    <property type="term" value="F:sphinganine-1-phosphate aldolase activity"/>
    <property type="evidence" value="ECO:0007669"/>
    <property type="project" value="TreeGrafter"/>
</dbReference>